<accession>A0A0F9JPF5</accession>
<comment type="caution">
    <text evidence="2">The sequence shown here is derived from an EMBL/GenBank/DDBJ whole genome shotgun (WGS) entry which is preliminary data.</text>
</comment>
<proteinExistence type="predicted"/>
<evidence type="ECO:0000259" key="1">
    <source>
        <dbReference type="Pfam" id="PF18925"/>
    </source>
</evidence>
<organism evidence="2">
    <name type="scientific">marine sediment metagenome</name>
    <dbReference type="NCBI Taxonomy" id="412755"/>
    <lineage>
        <taxon>unclassified sequences</taxon>
        <taxon>metagenomes</taxon>
        <taxon>ecological metagenomes</taxon>
    </lineage>
</organism>
<dbReference type="AlphaFoldDB" id="A0A0F9JPF5"/>
<reference evidence="2" key="1">
    <citation type="journal article" date="2015" name="Nature">
        <title>Complex archaea that bridge the gap between prokaryotes and eukaryotes.</title>
        <authorList>
            <person name="Spang A."/>
            <person name="Saw J.H."/>
            <person name="Jorgensen S.L."/>
            <person name="Zaremba-Niedzwiedzka K."/>
            <person name="Martijn J."/>
            <person name="Lind A.E."/>
            <person name="van Eijk R."/>
            <person name="Schleper C."/>
            <person name="Guy L."/>
            <person name="Ettema T.J."/>
        </authorList>
    </citation>
    <scope>NUCLEOTIDE SEQUENCE</scope>
</reference>
<evidence type="ECO:0000313" key="2">
    <source>
        <dbReference type="EMBL" id="KKM64276.1"/>
    </source>
</evidence>
<dbReference type="EMBL" id="LAZR01010932">
    <property type="protein sequence ID" value="KKM64276.1"/>
    <property type="molecule type" value="Genomic_DNA"/>
</dbReference>
<sequence length="174" mass="20477">MFDFSNYAEFVVMRHSNGMKSTLGNLFKITKLGMLWLSHTIEDPYQSEKKRGNTRIPAGIYDLGIRKVGGFHTRYKRRYPEMHKGMIEIMDVPNFKYVLVHSGNTHHDTAGCLLTTWTQEENIVKEGFGGRSRDAYKFVYQQMIHTVRRVNTVRQRKCKILYIDLCREKFGFKK</sequence>
<protein>
    <recommendedName>
        <fullName evidence="1">DUF5675 domain-containing protein</fullName>
    </recommendedName>
</protein>
<dbReference type="Pfam" id="PF18925">
    <property type="entry name" value="DUF5675"/>
    <property type="match status" value="1"/>
</dbReference>
<dbReference type="InterPro" id="IPR043732">
    <property type="entry name" value="DUF5675"/>
</dbReference>
<gene>
    <name evidence="2" type="ORF">LCGC14_1503000</name>
</gene>
<feature type="domain" description="DUF5675" evidence="1">
    <location>
        <begin position="12"/>
        <end position="143"/>
    </location>
</feature>
<name>A0A0F9JPF5_9ZZZZ</name>